<dbReference type="SMART" id="SM01086">
    <property type="entry name" value="ClpB_D2-small"/>
    <property type="match status" value="1"/>
</dbReference>
<dbReference type="Gene3D" id="1.10.1780.10">
    <property type="entry name" value="Clp, N-terminal domain"/>
    <property type="match status" value="1"/>
</dbReference>
<dbReference type="InterPro" id="IPR003959">
    <property type="entry name" value="ATPase_AAA_core"/>
</dbReference>
<evidence type="ECO:0000256" key="1">
    <source>
        <dbReference type="ARBA" id="ARBA00022741"/>
    </source>
</evidence>
<dbReference type="PRINTS" id="PR00300">
    <property type="entry name" value="CLPPROTEASEA"/>
</dbReference>
<keyword evidence="6" id="KW-0645">Protease</keyword>
<accession>A0A166B717</accession>
<dbReference type="InterPro" id="IPR041546">
    <property type="entry name" value="ClpA/ClpB_AAA_lid"/>
</dbReference>
<dbReference type="PANTHER" id="PTHR11638">
    <property type="entry name" value="ATP-DEPENDENT CLP PROTEASE"/>
    <property type="match status" value="1"/>
</dbReference>
<dbReference type="OrthoDB" id="9837at2157"/>
<dbReference type="InterPro" id="IPR001270">
    <property type="entry name" value="ClpA/B"/>
</dbReference>
<dbReference type="Pfam" id="PF10431">
    <property type="entry name" value="ClpB_D2-small"/>
    <property type="match status" value="1"/>
</dbReference>
<dbReference type="GO" id="GO:0005737">
    <property type="term" value="C:cytoplasm"/>
    <property type="evidence" value="ECO:0007669"/>
    <property type="project" value="TreeGrafter"/>
</dbReference>
<dbReference type="Pfam" id="PF07724">
    <property type="entry name" value="AAA_2"/>
    <property type="match status" value="1"/>
</dbReference>
<keyword evidence="1" id="KW-0547">Nucleotide-binding</keyword>
<keyword evidence="7" id="KW-1185">Reference proteome</keyword>
<dbReference type="AlphaFoldDB" id="A0A166B717"/>
<protein>
    <submittedName>
        <fullName evidence="6">ATP-dependent Clp protease ATP-binding subunit ClpC</fullName>
    </submittedName>
</protein>
<dbReference type="InterPro" id="IPR028299">
    <property type="entry name" value="ClpA/B_CS2"/>
</dbReference>
<dbReference type="InterPro" id="IPR003593">
    <property type="entry name" value="AAA+_ATPase"/>
</dbReference>
<organism evidence="6 7">
    <name type="scientific">Methanobrevibacter oralis</name>
    <dbReference type="NCBI Taxonomy" id="66851"/>
    <lineage>
        <taxon>Archaea</taxon>
        <taxon>Methanobacteriati</taxon>
        <taxon>Methanobacteriota</taxon>
        <taxon>Methanomada group</taxon>
        <taxon>Methanobacteria</taxon>
        <taxon>Methanobacteriales</taxon>
        <taxon>Methanobacteriaceae</taxon>
        <taxon>Methanobrevibacter</taxon>
    </lineage>
</organism>
<evidence type="ECO:0000313" key="6">
    <source>
        <dbReference type="EMBL" id="KZX12954.1"/>
    </source>
</evidence>
<comment type="caution">
    <text evidence="6">The sequence shown here is derived from an EMBL/GenBank/DDBJ whole genome shotgun (WGS) entry which is preliminary data.</text>
</comment>
<keyword evidence="6" id="KW-0378">Hydrolase</keyword>
<keyword evidence="3" id="KW-0143">Chaperone</keyword>
<evidence type="ECO:0000256" key="3">
    <source>
        <dbReference type="ARBA" id="ARBA00023186"/>
    </source>
</evidence>
<dbReference type="GO" id="GO:0005524">
    <property type="term" value="F:ATP binding"/>
    <property type="evidence" value="ECO:0007669"/>
    <property type="project" value="UniProtKB-KW"/>
</dbReference>
<dbReference type="GO" id="GO:0008233">
    <property type="term" value="F:peptidase activity"/>
    <property type="evidence" value="ECO:0007669"/>
    <property type="project" value="UniProtKB-KW"/>
</dbReference>
<name>A0A166B717_METOA</name>
<dbReference type="Gene3D" id="3.40.50.300">
    <property type="entry name" value="P-loop containing nucleotide triphosphate hydrolases"/>
    <property type="match status" value="3"/>
</dbReference>
<dbReference type="PROSITE" id="PS00871">
    <property type="entry name" value="CLPAB_2"/>
    <property type="match status" value="1"/>
</dbReference>
<dbReference type="InterPro" id="IPR027417">
    <property type="entry name" value="P-loop_NTPase"/>
</dbReference>
<dbReference type="PATRIC" id="fig|66851.6.peg.1094"/>
<proteinExistence type="predicted"/>
<dbReference type="InterPro" id="IPR050130">
    <property type="entry name" value="ClpA_ClpB"/>
</dbReference>
<dbReference type="RefSeq" id="WP_063720321.1">
    <property type="nucleotide sequence ID" value="NZ_LT985116.1"/>
</dbReference>
<evidence type="ECO:0000256" key="2">
    <source>
        <dbReference type="ARBA" id="ARBA00022840"/>
    </source>
</evidence>
<evidence type="ECO:0000259" key="5">
    <source>
        <dbReference type="SMART" id="SM01086"/>
    </source>
</evidence>
<gene>
    <name evidence="6" type="primary">clpC</name>
    <name evidence="6" type="ORF">MBORA_09970</name>
</gene>
<reference evidence="7" key="1">
    <citation type="journal article" date="2016" name="Genome Announc.">
        <title>Draft Genome Sequences of Methanobrevibacter curvatus DSM11111, Methanobrevibacter cuticularis DSM11139, Methanobrevibacter filiformis DSM11501, and Methanobrevibacter oralis DSM7256.</title>
        <authorList>
            <person name="Poehlein A."/>
            <person name="Seedorf H."/>
        </authorList>
    </citation>
    <scope>NUCLEOTIDE SEQUENCE [LARGE SCALE GENOMIC DNA]</scope>
    <source>
        <strain evidence="7">DSM 7256 / JCM 30027 / ZR</strain>
    </source>
</reference>
<dbReference type="Pfam" id="PF17871">
    <property type="entry name" value="AAA_lid_9"/>
    <property type="match status" value="1"/>
</dbReference>
<dbReference type="InterPro" id="IPR019489">
    <property type="entry name" value="Clp_ATPase_C"/>
</dbReference>
<dbReference type="SMART" id="SM00382">
    <property type="entry name" value="AAA"/>
    <property type="match status" value="2"/>
</dbReference>
<dbReference type="GO" id="GO:0006508">
    <property type="term" value="P:proteolysis"/>
    <property type="evidence" value="ECO:0007669"/>
    <property type="project" value="UniProtKB-KW"/>
</dbReference>
<feature type="domain" description="AAA+ ATPase" evidence="4">
    <location>
        <begin position="500"/>
        <end position="673"/>
    </location>
</feature>
<dbReference type="Gene3D" id="1.10.8.60">
    <property type="match status" value="1"/>
</dbReference>
<dbReference type="CDD" id="cd00009">
    <property type="entry name" value="AAA"/>
    <property type="match status" value="1"/>
</dbReference>
<dbReference type="Proteomes" id="UP000077428">
    <property type="component" value="Unassembled WGS sequence"/>
</dbReference>
<feature type="domain" description="AAA+ ATPase" evidence="4">
    <location>
        <begin position="216"/>
        <end position="361"/>
    </location>
</feature>
<dbReference type="InterPro" id="IPR036628">
    <property type="entry name" value="Clp_N_dom_sf"/>
</dbReference>
<feature type="domain" description="Clp ATPase C-terminal" evidence="5">
    <location>
        <begin position="672"/>
        <end position="762"/>
    </location>
</feature>
<dbReference type="SUPFAM" id="SSF52540">
    <property type="entry name" value="P-loop containing nucleoside triphosphate hydrolases"/>
    <property type="match status" value="2"/>
</dbReference>
<evidence type="ECO:0000313" key="7">
    <source>
        <dbReference type="Proteomes" id="UP000077428"/>
    </source>
</evidence>
<sequence>MVKLSKCSYLAWELGSAEAGALKQEYFTENELLIGICSIEKIALLIKENNINFNQEYADDINMENNELTDFFSRFNLEQSNIRRSIRELIEKGNFNSESPMLKRSETCKKVFIEAEIIAINMKSDTVRCIHILKAIFTNPTNIIKIFFKEKGISLDELTTHLDSKMENKTTNSSSNHILIKHGKNLTQLAKQNKLTPLIGRNEELLQLVRTLNKHKKNNPLIIGEPGVGKTALVNGLAIKISDGSLKDFLKDKEIIEINMASLVAGTKYRGDFEEKITDLINETKENSNIILFIDEIHTIFCAGSTNGSLNASNMIKPALVNGDLVLIGATTLLEYKKYFESDPAFERRFQPIILNEPTINDTLLILNGLKEKYEDYHNVKISQEAINSAVNLSVRYIQDRNLPDKALDVIDEACSRKLIPKLDITNSLHIETVVGEEDVRNVISDWTGIPILNDSSQLEKAQKIESFLKSKIIGQNQAIEKVSNRIKKAYVGIHNPEKPLAVFLFLGPTGVGKTYLSKILSTFLFNSEKSLIRIDMSEYKEEHSISKLIGSPPGYVGSDEGGFLTNAIKRNPYSIILLDEIEKAHPKLFDVFLQAFDEGRLTDGKGNTVNAKNCIFIMTSNIQLDTNQDYNRAFGKTQENINTINILDNLAQVMKPELVNRIDDVIIFNPLTKADNESLVRLYIDEINERLFSEKTIELKVKNSVCKYLVDKGYNKKFGARYLKRTVEKALEYPISDMIINGEVKKGDIIEISAINNNLEFKVK</sequence>
<dbReference type="SUPFAM" id="SSF81923">
    <property type="entry name" value="Double Clp-N motif"/>
    <property type="match status" value="1"/>
</dbReference>
<dbReference type="GO" id="GO:0016887">
    <property type="term" value="F:ATP hydrolysis activity"/>
    <property type="evidence" value="ECO:0007669"/>
    <property type="project" value="InterPro"/>
</dbReference>
<keyword evidence="2 6" id="KW-0067">ATP-binding</keyword>
<dbReference type="PANTHER" id="PTHR11638:SF175">
    <property type="entry name" value="ATP-DEPENDENT CLP PROTEASE, ATP-BINDING SUBUNIT CLPC"/>
    <property type="match status" value="1"/>
</dbReference>
<dbReference type="CDD" id="cd19499">
    <property type="entry name" value="RecA-like_ClpB_Hsp104-like"/>
    <property type="match status" value="1"/>
</dbReference>
<dbReference type="FunFam" id="3.40.50.300:FF:000025">
    <property type="entry name" value="ATP-dependent Clp protease subunit"/>
    <property type="match status" value="1"/>
</dbReference>
<dbReference type="GO" id="GO:0034605">
    <property type="term" value="P:cellular response to heat"/>
    <property type="evidence" value="ECO:0007669"/>
    <property type="project" value="TreeGrafter"/>
</dbReference>
<dbReference type="STRING" id="66851.MBORA_09970"/>
<evidence type="ECO:0000259" key="4">
    <source>
        <dbReference type="SMART" id="SM00382"/>
    </source>
</evidence>
<dbReference type="Pfam" id="PF00004">
    <property type="entry name" value="AAA"/>
    <property type="match status" value="1"/>
</dbReference>
<dbReference type="EMBL" id="LWMU01000060">
    <property type="protein sequence ID" value="KZX12954.1"/>
    <property type="molecule type" value="Genomic_DNA"/>
</dbReference>